<proteinExistence type="inferred from homology"/>
<feature type="transmembrane region" description="Helical" evidence="2">
    <location>
        <begin position="265"/>
        <end position="281"/>
    </location>
</feature>
<keyword evidence="2" id="KW-0812">Transmembrane</keyword>
<feature type="transmembrane region" description="Helical" evidence="2">
    <location>
        <begin position="32"/>
        <end position="53"/>
    </location>
</feature>
<evidence type="ECO:0000259" key="3">
    <source>
        <dbReference type="Pfam" id="PF00892"/>
    </source>
</evidence>
<dbReference type="Proteomes" id="UP001198242">
    <property type="component" value="Unassembled WGS sequence"/>
</dbReference>
<evidence type="ECO:0000313" key="4">
    <source>
        <dbReference type="EMBL" id="MCC2210090.1"/>
    </source>
</evidence>
<feature type="transmembrane region" description="Helical" evidence="2">
    <location>
        <begin position="121"/>
        <end position="140"/>
    </location>
</feature>
<feature type="transmembrane region" description="Helical" evidence="2">
    <location>
        <begin position="93"/>
        <end position="114"/>
    </location>
</feature>
<comment type="similarity">
    <text evidence="1">Belongs to the EamA transporter family.</text>
</comment>
<feature type="transmembrane region" description="Helical" evidence="2">
    <location>
        <begin position="240"/>
        <end position="259"/>
    </location>
</feature>
<comment type="caution">
    <text evidence="4">The sequence shown here is derived from an EMBL/GenBank/DDBJ whole genome shotgun (WGS) entry which is preliminary data.</text>
</comment>
<gene>
    <name evidence="4" type="ORF">LKE05_04710</name>
</gene>
<feature type="transmembrane region" description="Helical" evidence="2">
    <location>
        <begin position="65"/>
        <end position="87"/>
    </location>
</feature>
<evidence type="ECO:0000256" key="1">
    <source>
        <dbReference type="ARBA" id="ARBA00007362"/>
    </source>
</evidence>
<accession>A0AAE3DYG3</accession>
<feature type="transmembrane region" description="Helical" evidence="2">
    <location>
        <begin position="209"/>
        <end position="228"/>
    </location>
</feature>
<reference evidence="4 5" key="1">
    <citation type="submission" date="2021-10" db="EMBL/GenBank/DDBJ databases">
        <title>Anaerobic single-cell dispensing facilitates the cultivation of human gut bacteria.</title>
        <authorList>
            <person name="Afrizal A."/>
        </authorList>
    </citation>
    <scope>NUCLEOTIDE SEQUENCE [LARGE SCALE GENOMIC DNA]</scope>
    <source>
        <strain evidence="4 5">CLA-AA-H232</strain>
    </source>
</reference>
<dbReference type="RefSeq" id="WP_308456109.1">
    <property type="nucleotide sequence ID" value="NZ_JAJEQM010000005.1"/>
</dbReference>
<dbReference type="Pfam" id="PF00892">
    <property type="entry name" value="EamA"/>
    <property type="match status" value="2"/>
</dbReference>
<name>A0AAE3DYG3_9FIRM</name>
<dbReference type="PANTHER" id="PTHR22911">
    <property type="entry name" value="ACYL-MALONYL CONDENSING ENZYME-RELATED"/>
    <property type="match status" value="1"/>
</dbReference>
<evidence type="ECO:0000313" key="5">
    <source>
        <dbReference type="Proteomes" id="UP001198242"/>
    </source>
</evidence>
<dbReference type="AlphaFoldDB" id="A0AAE3DYG3"/>
<keyword evidence="2" id="KW-1133">Transmembrane helix</keyword>
<evidence type="ECO:0000256" key="2">
    <source>
        <dbReference type="SAM" id="Phobius"/>
    </source>
</evidence>
<dbReference type="EMBL" id="JAJEQM010000005">
    <property type="protein sequence ID" value="MCC2210090.1"/>
    <property type="molecule type" value="Genomic_DNA"/>
</dbReference>
<dbReference type="SUPFAM" id="SSF103481">
    <property type="entry name" value="Multidrug resistance efflux transporter EmrE"/>
    <property type="match status" value="2"/>
</dbReference>
<feature type="domain" description="EamA" evidence="3">
    <location>
        <begin position="146"/>
        <end position="280"/>
    </location>
</feature>
<sequence length="285" mass="31405">MSKSKVCLILSAFIYGFAPILAKFAYKSGANGITLTFLRTFLMLPLLFFIMIFRKVSFKLTKKELIDIILLGVVGGSFSMISLYAAYDYISTGLATTLHFIYPLIIVITSAVVYKEKIKKIKLLAVMLVTLGMFMFVDLNNTADKIGVILAILSGIFYSFYVVYMYRSKLDEMDYIKLTFYLMIIMSIGTYIFGLTTDSLVFAEMDYKAWILSVAISLIITLGAVPLFQVGVRCEGASTAGIVSAFEPITSIILGAIFLGETMGLVQYIGGGLIILGVVLAEKYG</sequence>
<keyword evidence="5" id="KW-1185">Reference proteome</keyword>
<dbReference type="GO" id="GO:0016020">
    <property type="term" value="C:membrane"/>
    <property type="evidence" value="ECO:0007669"/>
    <property type="project" value="InterPro"/>
</dbReference>
<feature type="transmembrane region" description="Helical" evidence="2">
    <location>
        <begin position="178"/>
        <end position="197"/>
    </location>
</feature>
<keyword evidence="2" id="KW-0472">Membrane</keyword>
<feature type="transmembrane region" description="Helical" evidence="2">
    <location>
        <begin position="146"/>
        <end position="166"/>
    </location>
</feature>
<organism evidence="4 5">
    <name type="scientific">Hominilimicola fabiformis</name>
    <dbReference type="NCBI Taxonomy" id="2885356"/>
    <lineage>
        <taxon>Bacteria</taxon>
        <taxon>Bacillati</taxon>
        <taxon>Bacillota</taxon>
        <taxon>Clostridia</taxon>
        <taxon>Eubacteriales</taxon>
        <taxon>Oscillospiraceae</taxon>
        <taxon>Hominilimicola</taxon>
    </lineage>
</organism>
<dbReference type="InterPro" id="IPR000620">
    <property type="entry name" value="EamA_dom"/>
</dbReference>
<dbReference type="InterPro" id="IPR037185">
    <property type="entry name" value="EmrE-like"/>
</dbReference>
<protein>
    <submittedName>
        <fullName evidence="4">DMT family transporter</fullName>
    </submittedName>
</protein>
<dbReference type="PANTHER" id="PTHR22911:SF137">
    <property type="entry name" value="SOLUTE CARRIER FAMILY 35 MEMBER G2-RELATED"/>
    <property type="match status" value="1"/>
</dbReference>
<feature type="domain" description="EamA" evidence="3">
    <location>
        <begin position="7"/>
        <end position="136"/>
    </location>
</feature>